<dbReference type="SUPFAM" id="SSF46565">
    <property type="entry name" value="Chaperone J-domain"/>
    <property type="match status" value="1"/>
</dbReference>
<dbReference type="PROSITE" id="PS51188">
    <property type="entry name" value="ZF_CR"/>
    <property type="match status" value="1"/>
</dbReference>
<dbReference type="PRINTS" id="PR00625">
    <property type="entry name" value="JDOMAIN"/>
</dbReference>
<dbReference type="PROSITE" id="PS00636">
    <property type="entry name" value="DNAJ_1"/>
    <property type="match status" value="1"/>
</dbReference>
<comment type="subcellular location">
    <subcellularLocation>
        <location evidence="1">Mitochondrion outer membrane</location>
    </subcellularLocation>
</comment>
<dbReference type="EMBL" id="KZ308558">
    <property type="protein sequence ID" value="KAG8231522.1"/>
    <property type="molecule type" value="Genomic_DNA"/>
</dbReference>
<dbReference type="Gene3D" id="1.10.287.110">
    <property type="entry name" value="DnaJ domain"/>
    <property type="match status" value="1"/>
</dbReference>
<organism evidence="19 20">
    <name type="scientific">Ladona fulva</name>
    <name type="common">Scarce chaser dragonfly</name>
    <name type="synonym">Libellula fulva</name>
    <dbReference type="NCBI Taxonomy" id="123851"/>
    <lineage>
        <taxon>Eukaryota</taxon>
        <taxon>Metazoa</taxon>
        <taxon>Ecdysozoa</taxon>
        <taxon>Arthropoda</taxon>
        <taxon>Hexapoda</taxon>
        <taxon>Insecta</taxon>
        <taxon>Pterygota</taxon>
        <taxon>Palaeoptera</taxon>
        <taxon>Odonata</taxon>
        <taxon>Epiprocta</taxon>
        <taxon>Anisoptera</taxon>
        <taxon>Libelluloidea</taxon>
        <taxon>Libellulidae</taxon>
        <taxon>Ladona</taxon>
    </lineage>
</organism>
<keyword evidence="20" id="KW-1185">Reference proteome</keyword>
<gene>
    <name evidence="19" type="ORF">J437_LFUL008063</name>
</gene>
<dbReference type="FunFam" id="1.10.287.110:FF:000075">
    <property type="entry name" value="Uncharacterized protein, isoform D"/>
    <property type="match status" value="1"/>
</dbReference>
<dbReference type="Pfam" id="PF01556">
    <property type="entry name" value="DnaJ_C"/>
    <property type="match status" value="1"/>
</dbReference>
<dbReference type="InterPro" id="IPR008971">
    <property type="entry name" value="HSP40/DnaJ_pept-bd"/>
</dbReference>
<evidence type="ECO:0000256" key="5">
    <source>
        <dbReference type="ARBA" id="ARBA00022737"/>
    </source>
</evidence>
<evidence type="ECO:0000313" key="20">
    <source>
        <dbReference type="Proteomes" id="UP000792457"/>
    </source>
</evidence>
<evidence type="ECO:0000256" key="11">
    <source>
        <dbReference type="ARBA" id="ARBA00023128"/>
    </source>
</evidence>
<keyword evidence="9" id="KW-0809">Transit peptide</keyword>
<keyword evidence="2" id="KW-0217">Developmental protein</keyword>
<accession>A0A8K0KBU1</accession>
<keyword evidence="5" id="KW-0677">Repeat</keyword>
<dbReference type="InterPro" id="IPR002939">
    <property type="entry name" value="DnaJ_C"/>
</dbReference>
<dbReference type="GO" id="GO:0005741">
    <property type="term" value="C:mitochondrial outer membrane"/>
    <property type="evidence" value="ECO:0007669"/>
    <property type="project" value="UniProtKB-SubCell"/>
</dbReference>
<dbReference type="Pfam" id="PF00226">
    <property type="entry name" value="DnaJ"/>
    <property type="match status" value="1"/>
</dbReference>
<dbReference type="GO" id="GO:0007005">
    <property type="term" value="P:mitochondrion organization"/>
    <property type="evidence" value="ECO:0007669"/>
    <property type="project" value="TreeGrafter"/>
</dbReference>
<evidence type="ECO:0000256" key="13">
    <source>
        <dbReference type="ARBA" id="ARBA00023186"/>
    </source>
</evidence>
<evidence type="ECO:0000256" key="1">
    <source>
        <dbReference type="ARBA" id="ARBA00004294"/>
    </source>
</evidence>
<evidence type="ECO:0000256" key="16">
    <source>
        <dbReference type="PROSITE-ProRule" id="PRU00546"/>
    </source>
</evidence>
<dbReference type="OrthoDB" id="10256793at2759"/>
<dbReference type="SUPFAM" id="SSF49493">
    <property type="entry name" value="HSP40/DnaJ peptide-binding domain"/>
    <property type="match status" value="1"/>
</dbReference>
<dbReference type="GO" id="GO:0043066">
    <property type="term" value="P:negative regulation of apoptotic process"/>
    <property type="evidence" value="ECO:0007669"/>
    <property type="project" value="TreeGrafter"/>
</dbReference>
<dbReference type="InterPro" id="IPR051938">
    <property type="entry name" value="Apopto_cytoskel_mod"/>
</dbReference>
<name>A0A8K0KBU1_LADFU</name>
<dbReference type="FunFam" id="2.10.230.10:FF:000003">
    <property type="entry name" value="dnaJ homolog subfamily A member 3, mitochondrial"/>
    <property type="match status" value="1"/>
</dbReference>
<dbReference type="GO" id="GO:0005524">
    <property type="term" value="F:ATP binding"/>
    <property type="evidence" value="ECO:0007669"/>
    <property type="project" value="InterPro"/>
</dbReference>
<dbReference type="Gene3D" id="2.60.260.20">
    <property type="entry name" value="Urease metallochaperone UreE, N-terminal domain"/>
    <property type="match status" value="2"/>
</dbReference>
<evidence type="ECO:0000256" key="4">
    <source>
        <dbReference type="ARBA" id="ARBA00022723"/>
    </source>
</evidence>
<dbReference type="SUPFAM" id="SSF57938">
    <property type="entry name" value="DnaJ/Hsp40 cysteine-rich domain"/>
    <property type="match status" value="1"/>
</dbReference>
<dbReference type="InterPro" id="IPR036410">
    <property type="entry name" value="HSP_DnaJ_Cys-rich_dom_sf"/>
</dbReference>
<dbReference type="CDD" id="cd10719">
    <property type="entry name" value="DnaJ_zf"/>
    <property type="match status" value="1"/>
</dbReference>
<dbReference type="InterPro" id="IPR012724">
    <property type="entry name" value="DnaJ"/>
</dbReference>
<evidence type="ECO:0000313" key="19">
    <source>
        <dbReference type="EMBL" id="KAG8231522.1"/>
    </source>
</evidence>
<dbReference type="AlphaFoldDB" id="A0A8K0KBU1"/>
<dbReference type="GO" id="GO:0006457">
    <property type="term" value="P:protein folding"/>
    <property type="evidence" value="ECO:0007669"/>
    <property type="project" value="InterPro"/>
</dbReference>
<dbReference type="GO" id="GO:0051082">
    <property type="term" value="F:unfolded protein binding"/>
    <property type="evidence" value="ECO:0007669"/>
    <property type="project" value="InterPro"/>
</dbReference>
<reference evidence="19" key="2">
    <citation type="submission" date="2017-10" db="EMBL/GenBank/DDBJ databases">
        <title>Ladona fulva Genome sequencing and assembly.</title>
        <authorList>
            <person name="Murali S."/>
            <person name="Richards S."/>
            <person name="Bandaranaike D."/>
            <person name="Bellair M."/>
            <person name="Blankenburg K."/>
            <person name="Chao H."/>
            <person name="Dinh H."/>
            <person name="Doddapaneni H."/>
            <person name="Dugan-Rocha S."/>
            <person name="Elkadiri S."/>
            <person name="Gnanaolivu R."/>
            <person name="Hernandez B."/>
            <person name="Skinner E."/>
            <person name="Javaid M."/>
            <person name="Lee S."/>
            <person name="Li M."/>
            <person name="Ming W."/>
            <person name="Munidasa M."/>
            <person name="Muniz J."/>
            <person name="Nguyen L."/>
            <person name="Hughes D."/>
            <person name="Osuji N."/>
            <person name="Pu L.-L."/>
            <person name="Puazo M."/>
            <person name="Qu C."/>
            <person name="Quiroz J."/>
            <person name="Raj R."/>
            <person name="Weissenberger G."/>
            <person name="Xin Y."/>
            <person name="Zou X."/>
            <person name="Han Y."/>
            <person name="Worley K."/>
            <person name="Muzny D."/>
            <person name="Gibbs R."/>
        </authorList>
    </citation>
    <scope>NUCLEOTIDE SEQUENCE</scope>
    <source>
        <strain evidence="19">Sampled in the wild</strain>
    </source>
</reference>
<dbReference type="InterPro" id="IPR001623">
    <property type="entry name" value="DnaJ_domain"/>
</dbReference>
<feature type="domain" description="CR-type" evidence="18">
    <location>
        <begin position="179"/>
        <end position="257"/>
    </location>
</feature>
<dbReference type="PANTHER" id="PTHR44145:SF3">
    <property type="entry name" value="DNAJ HOMOLOG SUBFAMILY A MEMBER 3, MITOCHONDRIAL"/>
    <property type="match status" value="1"/>
</dbReference>
<dbReference type="HAMAP" id="MF_01152">
    <property type="entry name" value="DnaJ"/>
    <property type="match status" value="1"/>
</dbReference>
<dbReference type="PROSITE" id="PS50076">
    <property type="entry name" value="DNAJ_2"/>
    <property type="match status" value="1"/>
</dbReference>
<dbReference type="CDD" id="cd10747">
    <property type="entry name" value="DnaJ_C"/>
    <property type="match status" value="1"/>
</dbReference>
<evidence type="ECO:0000256" key="2">
    <source>
        <dbReference type="ARBA" id="ARBA00022473"/>
    </source>
</evidence>
<evidence type="ECO:0000256" key="14">
    <source>
        <dbReference type="ARBA" id="ARBA00080150"/>
    </source>
</evidence>
<evidence type="ECO:0000256" key="8">
    <source>
        <dbReference type="ARBA" id="ARBA00022833"/>
    </source>
</evidence>
<dbReference type="Proteomes" id="UP000792457">
    <property type="component" value="Unassembled WGS sequence"/>
</dbReference>
<feature type="zinc finger region" description="CR-type" evidence="16">
    <location>
        <begin position="179"/>
        <end position="257"/>
    </location>
</feature>
<feature type="domain" description="J" evidence="17">
    <location>
        <begin position="32"/>
        <end position="97"/>
    </location>
</feature>
<dbReference type="Pfam" id="PF00684">
    <property type="entry name" value="DnaJ_CXXCXGXG"/>
    <property type="match status" value="1"/>
</dbReference>
<evidence type="ECO:0000259" key="18">
    <source>
        <dbReference type="PROSITE" id="PS51188"/>
    </source>
</evidence>
<evidence type="ECO:0000256" key="9">
    <source>
        <dbReference type="ARBA" id="ARBA00022946"/>
    </source>
</evidence>
<dbReference type="SMART" id="SM00271">
    <property type="entry name" value="DnaJ"/>
    <property type="match status" value="1"/>
</dbReference>
<sequence length="490" mass="55004">MKWPPRGEYTLTKPNILRSIHTTSSLLEKKRDYYDVLSVPRNASPKEIKNSYFQLAKKYHPDRNKGDPNAVKKFQEVSEAYEVLSDENKRKQYDAWGATSEQMGMGGGRPGGDPRQGFDAQSWQFHSSVDPEELFRKIFGEAGFKKGFGDFEDFAESTFGFGGAEEVIMNLTFAQAARGVNKDTQLNVVDTCPKCQGSRAELGTKAVKCTYCNGTGMETISTGPFVMRSTCRYCHGTRMFIKFPCNECHGKGQTVQRKKITVPVPAGVEDGQTVRMPIGNNKEVFITFRVEKSNYFRRDGSDVHTDATISLSQAVLGGAVRIQGIYEDHTIQLIYLLHFILLCIRIAPGTSSHARIRLTGKGLKKVNTYGHGDHYVHIRVVVPSRLNEKQKALMIAFAELEDNTPGTIYGLNKSEDDSNYRTGIIERRCFLVCLQRKAFWSLSGTLMQVQVQNLRPSVLQLFSKFSLCVQSCNTSCLIGRKESETSECHQ</sequence>
<comment type="caution">
    <text evidence="19">The sequence shown here is derived from an EMBL/GenBank/DDBJ whole genome shotgun (WGS) entry which is preliminary data.</text>
</comment>
<reference evidence="19" key="1">
    <citation type="submission" date="2013-04" db="EMBL/GenBank/DDBJ databases">
        <authorList>
            <person name="Qu J."/>
            <person name="Murali S.C."/>
            <person name="Bandaranaike D."/>
            <person name="Bellair M."/>
            <person name="Blankenburg K."/>
            <person name="Chao H."/>
            <person name="Dinh H."/>
            <person name="Doddapaneni H."/>
            <person name="Downs B."/>
            <person name="Dugan-Rocha S."/>
            <person name="Elkadiri S."/>
            <person name="Gnanaolivu R.D."/>
            <person name="Hernandez B."/>
            <person name="Javaid M."/>
            <person name="Jayaseelan J.C."/>
            <person name="Lee S."/>
            <person name="Li M."/>
            <person name="Ming W."/>
            <person name="Munidasa M."/>
            <person name="Muniz J."/>
            <person name="Nguyen L."/>
            <person name="Ongeri F."/>
            <person name="Osuji N."/>
            <person name="Pu L.-L."/>
            <person name="Puazo M."/>
            <person name="Qu C."/>
            <person name="Quiroz J."/>
            <person name="Raj R."/>
            <person name="Weissenberger G."/>
            <person name="Xin Y."/>
            <person name="Zou X."/>
            <person name="Han Y."/>
            <person name="Richards S."/>
            <person name="Worley K."/>
            <person name="Muzny D."/>
            <person name="Gibbs R."/>
        </authorList>
    </citation>
    <scope>NUCLEOTIDE SEQUENCE</scope>
    <source>
        <strain evidence="19">Sampled in the wild</strain>
    </source>
</reference>
<dbReference type="PANTHER" id="PTHR44145">
    <property type="entry name" value="DNAJ HOMOLOG SUBFAMILY A MEMBER 3, MITOCHONDRIAL"/>
    <property type="match status" value="1"/>
</dbReference>
<dbReference type="GO" id="GO:0031072">
    <property type="term" value="F:heat shock protein binding"/>
    <property type="evidence" value="ECO:0007669"/>
    <property type="project" value="InterPro"/>
</dbReference>
<keyword evidence="4 16" id="KW-0479">Metal-binding</keyword>
<dbReference type="GO" id="GO:0008270">
    <property type="term" value="F:zinc ion binding"/>
    <property type="evidence" value="ECO:0007669"/>
    <property type="project" value="UniProtKB-KW"/>
</dbReference>
<evidence type="ECO:0000259" key="17">
    <source>
        <dbReference type="PROSITE" id="PS50076"/>
    </source>
</evidence>
<dbReference type="CDD" id="cd06257">
    <property type="entry name" value="DnaJ"/>
    <property type="match status" value="1"/>
</dbReference>
<keyword evidence="11" id="KW-0496">Mitochondrion</keyword>
<dbReference type="Gene3D" id="2.10.230.10">
    <property type="entry name" value="Heat shock protein DnaJ, cysteine-rich domain"/>
    <property type="match status" value="1"/>
</dbReference>
<keyword evidence="10" id="KW-0007">Acetylation</keyword>
<keyword evidence="6 16" id="KW-0863">Zinc-finger</keyword>
<dbReference type="InterPro" id="IPR036869">
    <property type="entry name" value="J_dom_sf"/>
</dbReference>
<keyword evidence="3" id="KW-0488">Methylation</keyword>
<evidence type="ECO:0000256" key="6">
    <source>
        <dbReference type="ARBA" id="ARBA00022771"/>
    </source>
</evidence>
<evidence type="ECO:0000256" key="3">
    <source>
        <dbReference type="ARBA" id="ARBA00022481"/>
    </source>
</evidence>
<dbReference type="InterPro" id="IPR001305">
    <property type="entry name" value="HSP_DnaJ_Cys-rich_dom"/>
</dbReference>
<evidence type="ECO:0000256" key="12">
    <source>
        <dbReference type="ARBA" id="ARBA00023136"/>
    </source>
</evidence>
<keyword evidence="8 16" id="KW-0862">Zinc</keyword>
<evidence type="ECO:0000256" key="10">
    <source>
        <dbReference type="ARBA" id="ARBA00022990"/>
    </source>
</evidence>
<keyword evidence="12" id="KW-0472">Membrane</keyword>
<dbReference type="GO" id="GO:0005102">
    <property type="term" value="F:signaling receptor binding"/>
    <property type="evidence" value="ECO:0007669"/>
    <property type="project" value="UniProtKB-ARBA"/>
</dbReference>
<protein>
    <recommendedName>
        <fullName evidence="15">DnaJ homolog l(2)tid, mitochondrial</fullName>
    </recommendedName>
    <alternativeName>
        <fullName evidence="14">Protein lethal(2)tumorous imaginal discs</fullName>
    </alternativeName>
</protein>
<evidence type="ECO:0000256" key="15">
    <source>
        <dbReference type="ARBA" id="ARBA00093620"/>
    </source>
</evidence>
<dbReference type="InterPro" id="IPR018253">
    <property type="entry name" value="DnaJ_domain_CS"/>
</dbReference>
<keyword evidence="7" id="KW-1000">Mitochondrion outer membrane</keyword>
<proteinExistence type="inferred from homology"/>
<dbReference type="GO" id="GO:0009408">
    <property type="term" value="P:response to heat"/>
    <property type="evidence" value="ECO:0007669"/>
    <property type="project" value="InterPro"/>
</dbReference>
<dbReference type="FunFam" id="2.60.260.20:FF:000005">
    <property type="entry name" value="Chaperone protein dnaJ 1, mitochondrial"/>
    <property type="match status" value="1"/>
</dbReference>
<keyword evidence="13" id="KW-0143">Chaperone</keyword>
<dbReference type="GO" id="GO:0005829">
    <property type="term" value="C:cytosol"/>
    <property type="evidence" value="ECO:0007669"/>
    <property type="project" value="UniProtKB-ARBA"/>
</dbReference>
<evidence type="ECO:0000256" key="7">
    <source>
        <dbReference type="ARBA" id="ARBA00022787"/>
    </source>
</evidence>